<feature type="binding site" description="axial binding residue" evidence="5">
    <location>
        <position position="437"/>
    </location>
    <ligand>
        <name>heme</name>
        <dbReference type="ChEBI" id="CHEBI:30413"/>
    </ligand>
    <ligandPart>
        <name>Fe</name>
        <dbReference type="ChEBI" id="CHEBI:18248"/>
    </ligandPart>
</feature>
<dbReference type="PANTHER" id="PTHR47950">
    <property type="entry name" value="CYTOCHROME P450, FAMILY 76, SUBFAMILY C, POLYPEPTIDE 5-RELATED"/>
    <property type="match status" value="1"/>
</dbReference>
<dbReference type="PROSITE" id="PS00086">
    <property type="entry name" value="CYTOCHROME_P450"/>
    <property type="match status" value="1"/>
</dbReference>
<dbReference type="PRINTS" id="PR00463">
    <property type="entry name" value="EP450I"/>
</dbReference>
<protein>
    <recommendedName>
        <fullName evidence="9">Geraniol 10-hydroxylase</fullName>
    </recommendedName>
</protein>
<dbReference type="PANTHER" id="PTHR47950:SF48">
    <property type="entry name" value="CYTOCHROME P450 FAMILY PROTEIN, EXPRESSED"/>
    <property type="match status" value="1"/>
</dbReference>
<dbReference type="GO" id="GO:0016491">
    <property type="term" value="F:oxidoreductase activity"/>
    <property type="evidence" value="ECO:0000318"/>
    <property type="project" value="GO_Central"/>
</dbReference>
<keyword evidence="3 6" id="KW-0560">Oxidoreductase</keyword>
<proteinExistence type="inferred from homology"/>
<accession>A0A067ERI1</accession>
<dbReference type="SUPFAM" id="SSF48264">
    <property type="entry name" value="Cytochrome P450"/>
    <property type="match status" value="1"/>
</dbReference>
<sequence length="494" mass="55680">MEILISCVLWLLFTWVWVITLRSFSKGSRKLPPGPTPLPIIGNLLELGHKPHKSLAELAKVHGPIMSLKFGQVTTVVISSATMAKQVLQDHDKSLCNRNVPESVGSIQKDEYGIPWLPVSTKWKKLRKICNLHIFTSQKLDANQDLRRKKIQQLVTFVQESCRTGEPIDVGQAAFDTVVNLLSNSIFSVDLADANSDSAREFKDSMWGLMVEAGRPNLSDFFPMLRKLDIQGVRRRLTRHYIKILEVLDRFIDQRLEQRQEHGFADSKDMLDTLLNISESEEIDRNDIKFVILDLFAAGTETTSSTLEWAVTELLNNSEALSKARLELEQKVGKGNLIEESDITQLPYLQTIVKETLRLHPPVPLLLPRKASADVEITGFIIPKGAQVLVNAWAIGRDTSTWDDPYSFKPERFLGSDVDVKGRNFELIPFGAGRRICPGLPLAIRMLYLMLGSLIKSFDWKLDNEVTSGNIDMEEKFGITLQKAQPLRVVPVAI</sequence>
<keyword evidence="5 6" id="KW-0349">Heme</keyword>
<keyword evidence="6" id="KW-0503">Monooxygenase</keyword>
<dbReference type="FunFam" id="1.10.630.10:FF:000007">
    <property type="entry name" value="Cytochrome P450 76C4"/>
    <property type="match status" value="1"/>
</dbReference>
<dbReference type="PRINTS" id="PR00385">
    <property type="entry name" value="P450"/>
</dbReference>
<dbReference type="GO" id="GO:0005506">
    <property type="term" value="F:iron ion binding"/>
    <property type="evidence" value="ECO:0007669"/>
    <property type="project" value="InterPro"/>
</dbReference>
<dbReference type="PaxDb" id="2711-XP_006475423.1"/>
<evidence type="ECO:0000256" key="6">
    <source>
        <dbReference type="RuleBase" id="RU000461"/>
    </source>
</evidence>
<keyword evidence="8" id="KW-1185">Reference proteome</keyword>
<dbReference type="Proteomes" id="UP000027120">
    <property type="component" value="Unassembled WGS sequence"/>
</dbReference>
<dbReference type="eggNOG" id="KOG0156">
    <property type="taxonomic scope" value="Eukaryota"/>
</dbReference>
<comment type="similarity">
    <text evidence="1 6">Belongs to the cytochrome P450 family.</text>
</comment>
<evidence type="ECO:0000313" key="8">
    <source>
        <dbReference type="Proteomes" id="UP000027120"/>
    </source>
</evidence>
<dbReference type="GO" id="GO:0020037">
    <property type="term" value="F:heme binding"/>
    <property type="evidence" value="ECO:0007669"/>
    <property type="project" value="InterPro"/>
</dbReference>
<evidence type="ECO:0008006" key="9">
    <source>
        <dbReference type="Google" id="ProtNLM"/>
    </source>
</evidence>
<dbReference type="InterPro" id="IPR001128">
    <property type="entry name" value="Cyt_P450"/>
</dbReference>
<evidence type="ECO:0000256" key="2">
    <source>
        <dbReference type="ARBA" id="ARBA00022723"/>
    </source>
</evidence>
<evidence type="ECO:0000256" key="4">
    <source>
        <dbReference type="ARBA" id="ARBA00023004"/>
    </source>
</evidence>
<evidence type="ECO:0000256" key="1">
    <source>
        <dbReference type="ARBA" id="ARBA00010617"/>
    </source>
</evidence>
<dbReference type="GO" id="GO:0016705">
    <property type="term" value="F:oxidoreductase activity, acting on paired donors, with incorporation or reduction of molecular oxygen"/>
    <property type="evidence" value="ECO:0007669"/>
    <property type="project" value="InterPro"/>
</dbReference>
<comment type="cofactor">
    <cofactor evidence="5">
        <name>heme</name>
        <dbReference type="ChEBI" id="CHEBI:30413"/>
    </cofactor>
</comment>
<name>A0A067ERI1_CITSI</name>
<dbReference type="CDD" id="cd11073">
    <property type="entry name" value="CYP76-like"/>
    <property type="match status" value="1"/>
</dbReference>
<organism evidence="7 8">
    <name type="scientific">Citrus sinensis</name>
    <name type="common">Sweet orange</name>
    <name type="synonym">Citrus aurantium var. sinensis</name>
    <dbReference type="NCBI Taxonomy" id="2711"/>
    <lineage>
        <taxon>Eukaryota</taxon>
        <taxon>Viridiplantae</taxon>
        <taxon>Streptophyta</taxon>
        <taxon>Embryophyta</taxon>
        <taxon>Tracheophyta</taxon>
        <taxon>Spermatophyta</taxon>
        <taxon>Magnoliopsida</taxon>
        <taxon>eudicotyledons</taxon>
        <taxon>Gunneridae</taxon>
        <taxon>Pentapetalae</taxon>
        <taxon>rosids</taxon>
        <taxon>malvids</taxon>
        <taxon>Sapindales</taxon>
        <taxon>Rutaceae</taxon>
        <taxon>Aurantioideae</taxon>
        <taxon>Citrus</taxon>
    </lineage>
</organism>
<dbReference type="InterPro" id="IPR017972">
    <property type="entry name" value="Cyt_P450_CS"/>
</dbReference>
<dbReference type="KEGG" id="cit:102625723"/>
<dbReference type="Pfam" id="PF00067">
    <property type="entry name" value="p450"/>
    <property type="match status" value="1"/>
</dbReference>
<dbReference type="STRING" id="2711.A0A067ERI1"/>
<keyword evidence="2 5" id="KW-0479">Metal-binding</keyword>
<dbReference type="Gene3D" id="1.10.630.10">
    <property type="entry name" value="Cytochrome P450"/>
    <property type="match status" value="1"/>
</dbReference>
<gene>
    <name evidence="7" type="ORF">CISIN_1g011093mg</name>
</gene>
<dbReference type="InterPro" id="IPR036396">
    <property type="entry name" value="Cyt_P450_sf"/>
</dbReference>
<dbReference type="GO" id="GO:0004497">
    <property type="term" value="F:monooxygenase activity"/>
    <property type="evidence" value="ECO:0007669"/>
    <property type="project" value="UniProtKB-KW"/>
</dbReference>
<dbReference type="SMR" id="A0A067ERI1"/>
<dbReference type="AlphaFoldDB" id="A0A067ERI1"/>
<reference evidence="7 8" key="1">
    <citation type="submission" date="2014-04" db="EMBL/GenBank/DDBJ databases">
        <authorList>
            <consortium name="International Citrus Genome Consortium"/>
            <person name="Gmitter F."/>
            <person name="Chen C."/>
            <person name="Farmerie W."/>
            <person name="Harkins T."/>
            <person name="Desany B."/>
            <person name="Mohiuddin M."/>
            <person name="Kodira C."/>
            <person name="Borodovsky M."/>
            <person name="Lomsadze A."/>
            <person name="Burns P."/>
            <person name="Jenkins J."/>
            <person name="Prochnik S."/>
            <person name="Shu S."/>
            <person name="Chapman J."/>
            <person name="Pitluck S."/>
            <person name="Schmutz J."/>
            <person name="Rokhsar D."/>
        </authorList>
    </citation>
    <scope>NUCLEOTIDE SEQUENCE</scope>
</reference>
<evidence type="ECO:0000313" key="7">
    <source>
        <dbReference type="EMBL" id="KDO57774.1"/>
    </source>
</evidence>
<keyword evidence="4 5" id="KW-0408">Iron</keyword>
<dbReference type="InterPro" id="IPR002401">
    <property type="entry name" value="Cyt_P450_E_grp-I"/>
</dbReference>
<dbReference type="EMBL" id="KK784958">
    <property type="protein sequence ID" value="KDO57774.1"/>
    <property type="molecule type" value="Genomic_DNA"/>
</dbReference>
<evidence type="ECO:0000256" key="3">
    <source>
        <dbReference type="ARBA" id="ARBA00023002"/>
    </source>
</evidence>
<evidence type="ECO:0000256" key="5">
    <source>
        <dbReference type="PIRSR" id="PIRSR602401-1"/>
    </source>
</evidence>